<dbReference type="PANTHER" id="PTHR43581">
    <property type="entry name" value="ATP/GTP PHOSPHATASE"/>
    <property type="match status" value="1"/>
</dbReference>
<feature type="compositionally biased region" description="Low complexity" evidence="2">
    <location>
        <begin position="311"/>
        <end position="320"/>
    </location>
</feature>
<feature type="region of interest" description="Disordered" evidence="2">
    <location>
        <begin position="294"/>
        <end position="320"/>
    </location>
</feature>
<proteinExistence type="predicted"/>
<dbReference type="STRING" id="1908264.BKK54_00410"/>
<protein>
    <submittedName>
        <fullName evidence="5">Uncharacterized protein</fullName>
    </submittedName>
</protein>
<sequence>MERSHLVRMRVRNIGCIGNEGLTVELDDIVCLVGANNAGKTTVLRAYELAVQQEKLDIKDFNCNANGNPATVELWVHIPKSAGNIDEKWKEATEDGLLLVRSKWEWPLEGGKPTRRTWDPEKREYADDGKAAGLDTVFNSRLPKPFRIGSLDNPEEEHKKLLNLVLEPIINKYKEIIENEESELSNKIKELKSLANDPISELRSDIEKIQQQINSSYCKVFSASGIHLNIGIGDIGFDPAKSLLSGSRIDISETGNVARWDQQGTGSQRALFWSILQVRSELSRVSDIQKELQKLESKKSQTSKDKEKIQNLKSQLSQSQNGSSDFFLPGYMLLIDEPETALHPSAIRAAKEHLYNLASEAGWQVMLSTHHPAFVDPIKDHTTIVRLHRLDKHLEPNIYKSETINFSDDELDNLKALMVFDSNVSEIFFGDKVVIVEGDTEFAAFHEVMNSNPADYPVSQRPLIIRARGKATITILVKILSHFKINFSVLHDIDSPKISSGDRANSAYSINRAISEAVTEARKAGLTVTYRCSCPNFEIHHNMDLPSKDKPFRSWKAVQEKEKVRSSVESILKELISVCNDIPSNDGTNYEETLKNWIEFHHKQDEPCYKF</sequence>
<dbReference type="InterPro" id="IPR003959">
    <property type="entry name" value="ATPase_AAA_core"/>
</dbReference>
<dbReference type="Gene3D" id="3.40.50.300">
    <property type="entry name" value="P-loop containing nucleotide triphosphate hydrolases"/>
    <property type="match status" value="2"/>
</dbReference>
<dbReference type="Pfam" id="PF13304">
    <property type="entry name" value="AAA_21"/>
    <property type="match status" value="1"/>
</dbReference>
<feature type="compositionally biased region" description="Basic and acidic residues" evidence="2">
    <location>
        <begin position="294"/>
        <end position="310"/>
    </location>
</feature>
<dbReference type="InterPro" id="IPR051396">
    <property type="entry name" value="Bact_Antivir_Def_Nuclease"/>
</dbReference>
<dbReference type="InterPro" id="IPR027417">
    <property type="entry name" value="P-loop_NTPase"/>
</dbReference>
<dbReference type="GO" id="GO:0016887">
    <property type="term" value="F:ATP hydrolysis activity"/>
    <property type="evidence" value="ECO:0007669"/>
    <property type="project" value="InterPro"/>
</dbReference>
<evidence type="ECO:0000256" key="2">
    <source>
        <dbReference type="SAM" id="MobiDB-lite"/>
    </source>
</evidence>
<dbReference type="EMBL" id="MLHN01000001">
    <property type="protein sequence ID" value="OOF52119.1"/>
    <property type="molecule type" value="Genomic_DNA"/>
</dbReference>
<dbReference type="SUPFAM" id="SSF52540">
    <property type="entry name" value="P-loop containing nucleoside triphosphate hydrolases"/>
    <property type="match status" value="1"/>
</dbReference>
<keyword evidence="6" id="KW-1185">Reference proteome</keyword>
<keyword evidence="1" id="KW-0175">Coiled coil</keyword>
<organism evidence="5 6">
    <name type="scientific">Rodentibacter genomosp. 1</name>
    <dbReference type="NCBI Taxonomy" id="1908264"/>
    <lineage>
        <taxon>Bacteria</taxon>
        <taxon>Pseudomonadati</taxon>
        <taxon>Pseudomonadota</taxon>
        <taxon>Gammaproteobacteria</taxon>
        <taxon>Pasteurellales</taxon>
        <taxon>Pasteurellaceae</taxon>
        <taxon>Rodentibacter</taxon>
    </lineage>
</organism>
<feature type="coiled-coil region" evidence="1">
    <location>
        <begin position="170"/>
        <end position="197"/>
    </location>
</feature>
<evidence type="ECO:0000259" key="3">
    <source>
        <dbReference type="Pfam" id="PF13304"/>
    </source>
</evidence>
<dbReference type="Pfam" id="PF20469">
    <property type="entry name" value="OLD-like_TOPRIM"/>
    <property type="match status" value="1"/>
</dbReference>
<feature type="domain" description="ATPase AAA-type core" evidence="3">
    <location>
        <begin position="29"/>
        <end position="376"/>
    </location>
</feature>
<dbReference type="AlphaFoldDB" id="A0A1V3JAD6"/>
<dbReference type="PANTHER" id="PTHR43581:SF4">
    <property type="entry name" value="ATP_GTP PHOSPHATASE"/>
    <property type="match status" value="1"/>
</dbReference>
<dbReference type="GO" id="GO:0005524">
    <property type="term" value="F:ATP binding"/>
    <property type="evidence" value="ECO:0007669"/>
    <property type="project" value="InterPro"/>
</dbReference>
<accession>A0A1V3JAD6</accession>
<evidence type="ECO:0000256" key="1">
    <source>
        <dbReference type="SAM" id="Coils"/>
    </source>
</evidence>
<dbReference type="InterPro" id="IPR034139">
    <property type="entry name" value="TOPRIM_OLD"/>
</dbReference>
<evidence type="ECO:0000313" key="6">
    <source>
        <dbReference type="Proteomes" id="UP000188481"/>
    </source>
</evidence>
<gene>
    <name evidence="5" type="ORF">BKK54_00410</name>
</gene>
<dbReference type="RefSeq" id="WP_077540444.1">
    <property type="nucleotide sequence ID" value="NZ_MLHN01000001.1"/>
</dbReference>
<name>A0A1V3JAD6_9PAST</name>
<feature type="domain" description="OLD protein-like TOPRIM" evidence="4">
    <location>
        <begin position="428"/>
        <end position="494"/>
    </location>
</feature>
<reference evidence="5 6" key="1">
    <citation type="submission" date="2016-10" db="EMBL/GenBank/DDBJ databases">
        <title>Rodentibacter gen. nov. and new species.</title>
        <authorList>
            <person name="Christensen H."/>
        </authorList>
    </citation>
    <scope>NUCLEOTIDE SEQUENCE [LARGE SCALE GENOMIC DNA]</scope>
    <source>
        <strain evidence="6">ppn416</strain>
    </source>
</reference>
<comment type="caution">
    <text evidence="5">The sequence shown here is derived from an EMBL/GenBank/DDBJ whole genome shotgun (WGS) entry which is preliminary data.</text>
</comment>
<dbReference type="Proteomes" id="UP000188481">
    <property type="component" value="Unassembled WGS sequence"/>
</dbReference>
<dbReference type="CDD" id="cd01026">
    <property type="entry name" value="TOPRIM_OLD"/>
    <property type="match status" value="1"/>
</dbReference>
<evidence type="ECO:0000313" key="5">
    <source>
        <dbReference type="EMBL" id="OOF52119.1"/>
    </source>
</evidence>
<evidence type="ECO:0000259" key="4">
    <source>
        <dbReference type="Pfam" id="PF20469"/>
    </source>
</evidence>